<evidence type="ECO:0000313" key="2">
    <source>
        <dbReference type="Proteomes" id="UP000034166"/>
    </source>
</evidence>
<dbReference type="Proteomes" id="UP000034166">
    <property type="component" value="Unassembled WGS sequence"/>
</dbReference>
<evidence type="ECO:0008006" key="3">
    <source>
        <dbReference type="Google" id="ProtNLM"/>
    </source>
</evidence>
<organism evidence="1 2">
    <name type="scientific">Mesobacillus campisalis</name>
    <dbReference type="NCBI Taxonomy" id="1408103"/>
    <lineage>
        <taxon>Bacteria</taxon>
        <taxon>Bacillati</taxon>
        <taxon>Bacillota</taxon>
        <taxon>Bacilli</taxon>
        <taxon>Bacillales</taxon>
        <taxon>Bacillaceae</taxon>
        <taxon>Mesobacillus</taxon>
    </lineage>
</organism>
<evidence type="ECO:0000313" key="1">
    <source>
        <dbReference type="EMBL" id="KKK36346.1"/>
    </source>
</evidence>
<dbReference type="Pfam" id="PF10842">
    <property type="entry name" value="DUF2642"/>
    <property type="match status" value="1"/>
</dbReference>
<dbReference type="InterPro" id="IPR020139">
    <property type="entry name" value="DUF2642"/>
</dbReference>
<comment type="caution">
    <text evidence="1">The sequence shown here is derived from an EMBL/GenBank/DDBJ whole genome shotgun (WGS) entry which is preliminary data.</text>
</comment>
<reference evidence="1 2" key="1">
    <citation type="submission" date="2015-04" db="EMBL/GenBank/DDBJ databases">
        <title>Taxonomic description and genome sequence of Bacillus campisalis sp. nov., a novel member of the genus Bacillus isolated from solar saltern.</title>
        <authorList>
            <person name="Mathan Kumar R."/>
            <person name="Kaur G."/>
            <person name="Kumar A."/>
            <person name="Singh N.K."/>
            <person name="Kaur N."/>
            <person name="Kumar N."/>
            <person name="Mayilraj S."/>
        </authorList>
    </citation>
    <scope>NUCLEOTIDE SEQUENCE [LARGE SCALE GENOMIC DNA]</scope>
    <source>
        <strain evidence="1 2">SA2-6</strain>
    </source>
</reference>
<proteinExistence type="predicted"/>
<protein>
    <recommendedName>
        <fullName evidence="3">DUF2642 domain-containing protein</fullName>
    </recommendedName>
</protein>
<dbReference type="PATRIC" id="fig|1408103.3.peg.4400"/>
<name>A0A0M2SRQ1_9BACI</name>
<dbReference type="EMBL" id="LAYY01000033">
    <property type="protein sequence ID" value="KKK36346.1"/>
    <property type="molecule type" value="Genomic_DNA"/>
</dbReference>
<accession>A0A0M2SRQ1</accession>
<dbReference type="AlphaFoldDB" id="A0A0M2SRQ1"/>
<keyword evidence="2" id="KW-1185">Reference proteome</keyword>
<gene>
    <name evidence="1" type="ORF">WQ57_19875</name>
</gene>
<sequence length="72" mass="7869">MNQQSLSFVSHIDSYVYQALQGVTGSMVAVQTTKGTVTGRLNSVMPDHIVVESGGSPFYIRTQQIVWVIPRG</sequence>
<dbReference type="RefSeq" id="WP_046525512.1">
    <property type="nucleotide sequence ID" value="NZ_LAYY01000033.1"/>
</dbReference>
<dbReference type="OrthoDB" id="2439488at2"/>